<proteinExistence type="predicted"/>
<comment type="caution">
    <text evidence="2">The sequence shown here is derived from an EMBL/GenBank/DDBJ whole genome shotgun (WGS) entry which is preliminary data.</text>
</comment>
<organism evidence="2 3">
    <name type="scientific">Pseudomonas retamae</name>
    <dbReference type="NCBI Taxonomy" id="702110"/>
    <lineage>
        <taxon>Bacteria</taxon>
        <taxon>Pseudomonadati</taxon>
        <taxon>Pseudomonadota</taxon>
        <taxon>Gammaproteobacteria</taxon>
        <taxon>Pseudomonadales</taxon>
        <taxon>Pseudomonadaceae</taxon>
        <taxon>Pseudomonas</taxon>
    </lineage>
</organism>
<dbReference type="Gene3D" id="3.30.70.100">
    <property type="match status" value="1"/>
</dbReference>
<evidence type="ECO:0000259" key="1">
    <source>
        <dbReference type="Pfam" id="PF07978"/>
    </source>
</evidence>
<accession>A0ABW7DET4</accession>
<dbReference type="SUPFAM" id="SSF54909">
    <property type="entry name" value="Dimeric alpha+beta barrel"/>
    <property type="match status" value="1"/>
</dbReference>
<evidence type="ECO:0000313" key="2">
    <source>
        <dbReference type="EMBL" id="MFG6206111.1"/>
    </source>
</evidence>
<dbReference type="Proteomes" id="UP001605918">
    <property type="component" value="Unassembled WGS sequence"/>
</dbReference>
<reference evidence="2 3" key="1">
    <citation type="submission" date="2024-10" db="EMBL/GenBank/DDBJ databases">
        <title>Whole genome of Pseudomonas sp Strain RB5.</title>
        <authorList>
            <person name="Selami N."/>
        </authorList>
    </citation>
    <scope>NUCLEOTIDE SEQUENCE [LARGE SCALE GENOMIC DNA]</scope>
    <source>
        <strain evidence="2 3">RB5</strain>
    </source>
</reference>
<feature type="domain" description="NIPSNAP" evidence="1">
    <location>
        <begin position="4"/>
        <end position="98"/>
    </location>
</feature>
<dbReference type="RefSeq" id="WP_394507257.1">
    <property type="nucleotide sequence ID" value="NZ_JBIEIL010000008.1"/>
</dbReference>
<evidence type="ECO:0000313" key="3">
    <source>
        <dbReference type="Proteomes" id="UP001605918"/>
    </source>
</evidence>
<dbReference type="EMBL" id="JBIEIL010000008">
    <property type="protein sequence ID" value="MFG6206111.1"/>
    <property type="molecule type" value="Genomic_DNA"/>
</dbReference>
<sequence length="190" mass="21772">MIDELREYQFTAQSWEKYWDLFENLCLPIRGDEYGKLQGMWQERVGDKVTFRHIWRYDSLDERTRLRGELIKVDAWRGSFLPQAASQISEQFLQVLTPKLETDLDSLAPVRYLHIYRCPTGKAAAVIQQISTAIAQERVQVCGLWATEFSDPNQVVVMGPSAEAPSVDIQASLVIETRTLKPLGINAVQR</sequence>
<keyword evidence="3" id="KW-1185">Reference proteome</keyword>
<dbReference type="InterPro" id="IPR011008">
    <property type="entry name" value="Dimeric_a/b-barrel"/>
</dbReference>
<dbReference type="Pfam" id="PF07978">
    <property type="entry name" value="NIPSNAP"/>
    <property type="match status" value="1"/>
</dbReference>
<gene>
    <name evidence="2" type="ORF">ACGSLL_17260</name>
</gene>
<name>A0ABW7DET4_9PSED</name>
<dbReference type="InterPro" id="IPR012577">
    <property type="entry name" value="NIPSNAP"/>
</dbReference>
<protein>
    <submittedName>
        <fullName evidence="2">NIPSNAP family protein</fullName>
    </submittedName>
</protein>